<accession>A0A915ZNI8</accession>
<dbReference type="VEuPathDB" id="FungiDB:RhiirFUN_014470"/>
<dbReference type="Proteomes" id="UP000684084">
    <property type="component" value="Unassembled WGS sequence"/>
</dbReference>
<protein>
    <submittedName>
        <fullName evidence="3">Uncharacterized protein</fullName>
    </submittedName>
</protein>
<comment type="caution">
    <text evidence="3">The sequence shown here is derived from an EMBL/GenBank/DDBJ whole genome shotgun (WGS) entry which is preliminary data.</text>
</comment>
<proteinExistence type="predicted"/>
<reference evidence="3" key="1">
    <citation type="submission" date="2020-05" db="EMBL/GenBank/DDBJ databases">
        <authorList>
            <person name="Rincon C."/>
            <person name="Sanders R I."/>
            <person name="Robbins C."/>
            <person name="Chaturvedi A."/>
        </authorList>
    </citation>
    <scope>NUCLEOTIDE SEQUENCE</scope>
    <source>
        <strain evidence="3">CHB12</strain>
    </source>
</reference>
<evidence type="ECO:0000256" key="1">
    <source>
        <dbReference type="SAM" id="Coils"/>
    </source>
</evidence>
<evidence type="ECO:0000313" key="4">
    <source>
        <dbReference type="Proteomes" id="UP000684084"/>
    </source>
</evidence>
<sequence length="321" mass="37428">MSQQIQKVRSSKQISRTHKPLAPRPLAPRPTKSAPLTQSPLAQRPIKSAPLAQSPLALRPISTPHFQSQNSSFEMTPNPNNLMGYGSGTIPYTEENEENDQLFNEEIIPIDILDGDFDTNDLMNFKENENGKKQSGKRKVSELQLTERWSDEETDKLLSYLEDNYEKLQQGKKAAVYNSISTEVIKTKTSARSERVDWKWFDIMDRIFGCRENINPSFLSNDSTEFISDEEEKEVKNTKRKKNSVESLVDVMNNINQSKNKLAEQKFELEREKMNKEYKLQSERLEVEKQKWEYEREQAHMRHELLMKQIELQIAQTQNKQ</sequence>
<dbReference type="OrthoDB" id="2381738at2759"/>
<feature type="region of interest" description="Disordered" evidence="2">
    <location>
        <begin position="1"/>
        <end position="55"/>
    </location>
</feature>
<dbReference type="EMBL" id="CAGKOT010000043">
    <property type="protein sequence ID" value="CAB5381048.1"/>
    <property type="molecule type" value="Genomic_DNA"/>
</dbReference>
<gene>
    <name evidence="3" type="ORF">CHRIB12_LOCUS17377</name>
</gene>
<feature type="coiled-coil region" evidence="1">
    <location>
        <begin position="228"/>
        <end position="320"/>
    </location>
</feature>
<keyword evidence="1" id="KW-0175">Coiled coil</keyword>
<feature type="compositionally biased region" description="Polar residues" evidence="2">
    <location>
        <begin position="1"/>
        <end position="14"/>
    </location>
</feature>
<name>A0A915ZNI8_9GLOM</name>
<evidence type="ECO:0000256" key="2">
    <source>
        <dbReference type="SAM" id="MobiDB-lite"/>
    </source>
</evidence>
<organism evidence="3 4">
    <name type="scientific">Rhizophagus irregularis</name>
    <dbReference type="NCBI Taxonomy" id="588596"/>
    <lineage>
        <taxon>Eukaryota</taxon>
        <taxon>Fungi</taxon>
        <taxon>Fungi incertae sedis</taxon>
        <taxon>Mucoromycota</taxon>
        <taxon>Glomeromycotina</taxon>
        <taxon>Glomeromycetes</taxon>
        <taxon>Glomerales</taxon>
        <taxon>Glomeraceae</taxon>
        <taxon>Rhizophagus</taxon>
    </lineage>
</organism>
<dbReference type="AlphaFoldDB" id="A0A915ZNI8"/>
<evidence type="ECO:0000313" key="3">
    <source>
        <dbReference type="EMBL" id="CAB5381048.1"/>
    </source>
</evidence>